<comment type="caution">
    <text evidence="1">The sequence shown here is derived from an EMBL/GenBank/DDBJ whole genome shotgun (WGS) entry which is preliminary data.</text>
</comment>
<proteinExistence type="predicted"/>
<gene>
    <name evidence="1" type="ORF">Tci_933125</name>
</gene>
<accession>A0A699XTB3</accession>
<feature type="non-terminal residue" evidence="1">
    <location>
        <position position="1"/>
    </location>
</feature>
<organism evidence="1">
    <name type="scientific">Tanacetum cinerariifolium</name>
    <name type="common">Dalmatian daisy</name>
    <name type="synonym">Chrysanthemum cinerariifolium</name>
    <dbReference type="NCBI Taxonomy" id="118510"/>
    <lineage>
        <taxon>Eukaryota</taxon>
        <taxon>Viridiplantae</taxon>
        <taxon>Streptophyta</taxon>
        <taxon>Embryophyta</taxon>
        <taxon>Tracheophyta</taxon>
        <taxon>Spermatophyta</taxon>
        <taxon>Magnoliopsida</taxon>
        <taxon>eudicotyledons</taxon>
        <taxon>Gunneridae</taxon>
        <taxon>Pentapetalae</taxon>
        <taxon>asterids</taxon>
        <taxon>campanulids</taxon>
        <taxon>Asterales</taxon>
        <taxon>Asteraceae</taxon>
        <taxon>Asteroideae</taxon>
        <taxon>Anthemideae</taxon>
        <taxon>Anthemidinae</taxon>
        <taxon>Tanacetum</taxon>
    </lineage>
</organism>
<reference evidence="1" key="1">
    <citation type="journal article" date="2019" name="Sci. Rep.">
        <title>Draft genome of Tanacetum cinerariifolium, the natural source of mosquito coil.</title>
        <authorList>
            <person name="Yamashiro T."/>
            <person name="Shiraishi A."/>
            <person name="Satake H."/>
            <person name="Nakayama K."/>
        </authorList>
    </citation>
    <scope>NUCLEOTIDE SEQUENCE</scope>
</reference>
<sequence>AGGQGRQVVGEIHGAVAAVIQQFVEQDRVLGQEGGGPAAGIDHAQHAVQCVRVFGQQRQVGRAARDCLEEIEQAPE</sequence>
<dbReference type="EMBL" id="BKCJ011887519">
    <property type="protein sequence ID" value="GFD61156.1"/>
    <property type="molecule type" value="Genomic_DNA"/>
</dbReference>
<dbReference type="AlphaFoldDB" id="A0A699XTB3"/>
<feature type="non-terminal residue" evidence="1">
    <location>
        <position position="76"/>
    </location>
</feature>
<name>A0A699XTB3_TANCI</name>
<evidence type="ECO:0000313" key="1">
    <source>
        <dbReference type="EMBL" id="GFD61156.1"/>
    </source>
</evidence>
<protein>
    <submittedName>
        <fullName evidence="1">Uncharacterized protein</fullName>
    </submittedName>
</protein>